<dbReference type="Proteomes" id="UP000177416">
    <property type="component" value="Unassembled WGS sequence"/>
</dbReference>
<dbReference type="EMBL" id="MFJJ01000061">
    <property type="protein sequence ID" value="OGG12465.1"/>
    <property type="molecule type" value="Genomic_DNA"/>
</dbReference>
<dbReference type="AlphaFoldDB" id="A0A1F5ZJG5"/>
<reference evidence="1 2" key="1">
    <citation type="journal article" date="2016" name="Nat. Commun.">
        <title>Thousands of microbial genomes shed light on interconnected biogeochemical processes in an aquifer system.</title>
        <authorList>
            <person name="Anantharaman K."/>
            <person name="Brown C.T."/>
            <person name="Hug L.A."/>
            <person name="Sharon I."/>
            <person name="Castelle C.J."/>
            <person name="Probst A.J."/>
            <person name="Thomas B.C."/>
            <person name="Singh A."/>
            <person name="Wilkins M.J."/>
            <person name="Karaoz U."/>
            <person name="Brodie E.L."/>
            <person name="Williams K.H."/>
            <person name="Hubbard S.S."/>
            <person name="Banfield J.F."/>
        </authorList>
    </citation>
    <scope>NUCLEOTIDE SEQUENCE [LARGE SCALE GENOMIC DNA]</scope>
</reference>
<proteinExistence type="predicted"/>
<comment type="caution">
    <text evidence="1">The sequence shown here is derived from an EMBL/GenBank/DDBJ whole genome shotgun (WGS) entry which is preliminary data.</text>
</comment>
<evidence type="ECO:0000313" key="1">
    <source>
        <dbReference type="EMBL" id="OGG12465.1"/>
    </source>
</evidence>
<accession>A0A1F5ZJG5</accession>
<name>A0A1F5ZJG5_9BACT</name>
<organism evidence="1 2">
    <name type="scientific">Candidatus Gottesmanbacteria bacterium RIFCSPHIGHO2_01_FULL_46_14</name>
    <dbReference type="NCBI Taxonomy" id="1798380"/>
    <lineage>
        <taxon>Bacteria</taxon>
        <taxon>Candidatus Gottesmaniibacteriota</taxon>
    </lineage>
</organism>
<protein>
    <submittedName>
        <fullName evidence="1">Uncharacterized protein</fullName>
    </submittedName>
</protein>
<sequence>MSEIPLVCLFHCEAACCRNVSIRMSDEEADRLVRMGGDVAKLRVIPDFRGRGVWRIHDDCPYLDRNECRVHDTALQLEACKDTQPGSDFCTGKRFVTPERVKVWLYDVEGQKW</sequence>
<gene>
    <name evidence="1" type="ORF">A2875_04350</name>
</gene>
<evidence type="ECO:0000313" key="2">
    <source>
        <dbReference type="Proteomes" id="UP000177416"/>
    </source>
</evidence>